<proteinExistence type="inferred from homology"/>
<keyword evidence="2" id="KW-0560">Oxidoreductase</keyword>
<dbReference type="SUPFAM" id="SSF51735">
    <property type="entry name" value="NAD(P)-binding Rossmann-fold domains"/>
    <property type="match status" value="1"/>
</dbReference>
<dbReference type="InterPro" id="IPR020904">
    <property type="entry name" value="Sc_DH/Rdtase_CS"/>
</dbReference>
<dbReference type="STRING" id="1123062.SAMN02745775_108221"/>
<dbReference type="InterPro" id="IPR002347">
    <property type="entry name" value="SDR_fam"/>
</dbReference>
<dbReference type="RefSeq" id="WP_092961661.1">
    <property type="nucleotide sequence ID" value="NZ_FOSQ01000008.1"/>
</dbReference>
<dbReference type="PROSITE" id="PS00061">
    <property type="entry name" value="ADH_SHORT"/>
    <property type="match status" value="1"/>
</dbReference>
<dbReference type="AlphaFoldDB" id="A0A1I4CXX5"/>
<dbReference type="Proteomes" id="UP000199473">
    <property type="component" value="Unassembled WGS sequence"/>
</dbReference>
<reference evidence="3 4" key="1">
    <citation type="submission" date="2016-10" db="EMBL/GenBank/DDBJ databases">
        <authorList>
            <person name="de Groot N.N."/>
        </authorList>
    </citation>
    <scope>NUCLEOTIDE SEQUENCE [LARGE SCALE GENOMIC DNA]</scope>
    <source>
        <strain evidence="3 4">DSM 19981</strain>
    </source>
</reference>
<dbReference type="PRINTS" id="PR00080">
    <property type="entry name" value="SDRFAMILY"/>
</dbReference>
<name>A0A1I4CXX5_9PROT</name>
<sequence>MNHLTSVFAPQDSGVPRDARDFSVSDRVVIVTGAGQGIGREFARQYAAAGAIPIIADLDIANARRVEQEIALAGGRGLALQVDVGDRASLDAMVAQVLERFGRIDVLVNNAAIFSALNKMPFDQIPLEEWNRVLHVNITGTYLSICAVLPAMRQAGWGRIITISSNAVRKGVTNYLHYVASKSAIIGMTNSIAREVGVHGITVNCIRPGAVATEVERAVNTTPERRAAQMQEQCLPRGMVPPDLVGLALFLSAPASGFITGQTIACDGGMTHGW</sequence>
<evidence type="ECO:0000256" key="1">
    <source>
        <dbReference type="ARBA" id="ARBA00006484"/>
    </source>
</evidence>
<evidence type="ECO:0000256" key="2">
    <source>
        <dbReference type="ARBA" id="ARBA00023002"/>
    </source>
</evidence>
<dbReference type="InterPro" id="IPR036291">
    <property type="entry name" value="NAD(P)-bd_dom_sf"/>
</dbReference>
<dbReference type="FunFam" id="3.40.50.720:FF:000084">
    <property type="entry name" value="Short-chain dehydrogenase reductase"/>
    <property type="match status" value="1"/>
</dbReference>
<accession>A0A1I4CXX5</accession>
<gene>
    <name evidence="3" type="ORF">SAMN02745775_108221</name>
</gene>
<dbReference type="GO" id="GO:0016616">
    <property type="term" value="F:oxidoreductase activity, acting on the CH-OH group of donors, NAD or NADP as acceptor"/>
    <property type="evidence" value="ECO:0007669"/>
    <property type="project" value="TreeGrafter"/>
</dbReference>
<evidence type="ECO:0000313" key="3">
    <source>
        <dbReference type="EMBL" id="SFK84836.1"/>
    </source>
</evidence>
<keyword evidence="4" id="KW-1185">Reference proteome</keyword>
<comment type="similarity">
    <text evidence="1">Belongs to the short-chain dehydrogenases/reductases (SDR) family.</text>
</comment>
<organism evidence="3 4">
    <name type="scientific">Falsiroseomonas stagni DSM 19981</name>
    <dbReference type="NCBI Taxonomy" id="1123062"/>
    <lineage>
        <taxon>Bacteria</taxon>
        <taxon>Pseudomonadati</taxon>
        <taxon>Pseudomonadota</taxon>
        <taxon>Alphaproteobacteria</taxon>
        <taxon>Acetobacterales</taxon>
        <taxon>Roseomonadaceae</taxon>
        <taxon>Falsiroseomonas</taxon>
    </lineage>
</organism>
<dbReference type="PANTHER" id="PTHR42760:SF115">
    <property type="entry name" value="3-OXOACYL-[ACYL-CARRIER-PROTEIN] REDUCTASE FABG"/>
    <property type="match status" value="1"/>
</dbReference>
<dbReference type="PANTHER" id="PTHR42760">
    <property type="entry name" value="SHORT-CHAIN DEHYDROGENASES/REDUCTASES FAMILY MEMBER"/>
    <property type="match status" value="1"/>
</dbReference>
<evidence type="ECO:0000313" key="4">
    <source>
        <dbReference type="Proteomes" id="UP000199473"/>
    </source>
</evidence>
<dbReference type="OrthoDB" id="9803333at2"/>
<dbReference type="Pfam" id="PF13561">
    <property type="entry name" value="adh_short_C2"/>
    <property type="match status" value="1"/>
</dbReference>
<dbReference type="Gene3D" id="3.40.50.720">
    <property type="entry name" value="NAD(P)-binding Rossmann-like Domain"/>
    <property type="match status" value="1"/>
</dbReference>
<protein>
    <submittedName>
        <fullName evidence="3">3-oxoacyl-[acyl-carrier protein] reductase</fullName>
    </submittedName>
</protein>
<dbReference type="PRINTS" id="PR00081">
    <property type="entry name" value="GDHRDH"/>
</dbReference>
<dbReference type="EMBL" id="FOSQ01000008">
    <property type="protein sequence ID" value="SFK84836.1"/>
    <property type="molecule type" value="Genomic_DNA"/>
</dbReference>